<reference evidence="1" key="1">
    <citation type="submission" date="2022-10" db="EMBL/GenBank/DDBJ databases">
        <title>Culturing micro-colonial fungi from biological soil crusts in the Mojave desert and describing Neophaeococcomyces mojavensis, and introducing the new genera and species Taxawa tesnikishii.</title>
        <authorList>
            <person name="Kurbessoian T."/>
            <person name="Stajich J.E."/>
        </authorList>
    </citation>
    <scope>NUCLEOTIDE SEQUENCE</scope>
    <source>
        <strain evidence="1">JES_115</strain>
    </source>
</reference>
<evidence type="ECO:0000313" key="2">
    <source>
        <dbReference type="Proteomes" id="UP001172680"/>
    </source>
</evidence>
<name>A0ACC2Z8W0_9PEZI</name>
<comment type="caution">
    <text evidence="1">The sequence shown here is derived from an EMBL/GenBank/DDBJ whole genome shotgun (WGS) entry which is preliminary data.</text>
</comment>
<dbReference type="EMBL" id="JAPDRP010000010">
    <property type="protein sequence ID" value="KAJ9644094.1"/>
    <property type="molecule type" value="Genomic_DNA"/>
</dbReference>
<keyword evidence="2" id="KW-1185">Reference proteome</keyword>
<gene>
    <name evidence="1" type="ORF">H2199_003962</name>
</gene>
<organism evidence="1 2">
    <name type="scientific">Coniosporium tulheliwenetii</name>
    <dbReference type="NCBI Taxonomy" id="3383036"/>
    <lineage>
        <taxon>Eukaryota</taxon>
        <taxon>Fungi</taxon>
        <taxon>Dikarya</taxon>
        <taxon>Ascomycota</taxon>
        <taxon>Pezizomycotina</taxon>
        <taxon>Dothideomycetes</taxon>
        <taxon>Dothideomycetes incertae sedis</taxon>
        <taxon>Coniosporium</taxon>
    </lineage>
</organism>
<protein>
    <submittedName>
        <fullName evidence="1">Uncharacterized protein</fullName>
    </submittedName>
</protein>
<evidence type="ECO:0000313" key="1">
    <source>
        <dbReference type="EMBL" id="KAJ9644094.1"/>
    </source>
</evidence>
<accession>A0ACC2Z8W0</accession>
<dbReference type="Proteomes" id="UP001172680">
    <property type="component" value="Unassembled WGS sequence"/>
</dbReference>
<sequence>MTDAPPDLLATSCEESDCLHAAQRMELERTLHDVRQRLREIETESEASKAALSTLTNDKAFLEQAKRALQDERGELQKQIRELRESQQDLMQRTQRQERERELEQEQHVWLQEQLRDVKQQAQEQLVQLERLQAVNQQAQDHLGTAEILQKELESAQQQVEQTKTAKDDLERVGRRAAESASDHQRSLEKELNDVRQEAEQLKLTKDDLERRHLAAESGVRQWELRKQQLEEELSKVQQNVQALAQSLSQANEAEQKTKLDLRSAQKDILAKDGRLVELKDEVQKLQGGLQKRLEEAQISTLRPCISFTEVKSAEDVFNRLDELMIERVKRELQFKKPEEAVMVYALKYYDGGLSCVQITLQEEQRDLESLQGLVASYEREHGTPMLAMSSQMDWLPRHSPQAFYDACKRSGYCVFGTLVDVESLKDCMSALAAGGSLLSTFMNRPRGRKRDRRLNDGVAGPSVQERKGQYEDLALKKSRVRVREEETGSSVLLDSAMDIEEEY</sequence>
<proteinExistence type="predicted"/>